<keyword evidence="2" id="KW-1185">Reference proteome</keyword>
<dbReference type="GO" id="GO:0003677">
    <property type="term" value="F:DNA binding"/>
    <property type="evidence" value="ECO:0007669"/>
    <property type="project" value="InterPro"/>
</dbReference>
<dbReference type="SUPFAM" id="SSF50118">
    <property type="entry name" value="Cell growth inhibitor/plasmid maintenance toxic component"/>
    <property type="match status" value="1"/>
</dbReference>
<dbReference type="Gene3D" id="2.30.30.110">
    <property type="match status" value="1"/>
</dbReference>
<gene>
    <name evidence="1" type="ORF">Ga0061068_1029</name>
</gene>
<evidence type="ECO:0000313" key="1">
    <source>
        <dbReference type="EMBL" id="CUB05503.1"/>
    </source>
</evidence>
<name>A0A0K6IQX9_9PROT</name>
<organism evidence="1 2">
    <name type="scientific">Tepidiphilus thermophilus</name>
    <dbReference type="NCBI Taxonomy" id="876478"/>
    <lineage>
        <taxon>Bacteria</taxon>
        <taxon>Pseudomonadati</taxon>
        <taxon>Pseudomonadota</taxon>
        <taxon>Hydrogenophilia</taxon>
        <taxon>Hydrogenophilales</taxon>
        <taxon>Hydrogenophilaceae</taxon>
        <taxon>Tepidiphilus</taxon>
    </lineage>
</organism>
<sequence>MDAPAIGDVVLVPFPFSDLSASKLRPALVLAHSGREDWLCLQITSRSYADPFAIELAEGDFSCGSLQQTSYIRPGKLFTAHQDLFQRMAGRIRNEKLEEVRNRVIELVRKGRLSE</sequence>
<dbReference type="AlphaFoldDB" id="A0A0K6IQX9"/>
<dbReference type="InterPro" id="IPR011067">
    <property type="entry name" value="Plasmid_toxin/cell-grow_inhib"/>
</dbReference>
<dbReference type="OrthoDB" id="9813449at2"/>
<accession>A0A0K6IQX9</accession>
<dbReference type="InterPro" id="IPR003477">
    <property type="entry name" value="PemK-like"/>
</dbReference>
<dbReference type="RefSeq" id="WP_072247885.1">
    <property type="nucleotide sequence ID" value="NZ_CYHH01000002.1"/>
</dbReference>
<dbReference type="EMBL" id="CYHH01000002">
    <property type="protein sequence ID" value="CUB05503.1"/>
    <property type="molecule type" value="Genomic_DNA"/>
</dbReference>
<proteinExistence type="predicted"/>
<dbReference type="Proteomes" id="UP000182108">
    <property type="component" value="Unassembled WGS sequence"/>
</dbReference>
<dbReference type="Pfam" id="PF02452">
    <property type="entry name" value="PemK_toxin"/>
    <property type="match status" value="1"/>
</dbReference>
<protein>
    <submittedName>
        <fullName evidence="1">PemK-like protein</fullName>
    </submittedName>
</protein>
<evidence type="ECO:0000313" key="2">
    <source>
        <dbReference type="Proteomes" id="UP000182108"/>
    </source>
</evidence>
<reference evidence="2" key="1">
    <citation type="submission" date="2015-08" db="EMBL/GenBank/DDBJ databases">
        <authorList>
            <person name="Babu N.S."/>
            <person name="Beckwith C.J."/>
            <person name="Beseler K.G."/>
            <person name="Brison A."/>
            <person name="Carone J.V."/>
            <person name="Caskin T.P."/>
            <person name="Diamond M."/>
            <person name="Durham M.E."/>
            <person name="Foxe J.M."/>
            <person name="Go M."/>
            <person name="Henderson B.A."/>
            <person name="Jones I.B."/>
            <person name="McGettigan J.A."/>
            <person name="Micheletti S.J."/>
            <person name="Nasrallah M.E."/>
            <person name="Ortiz D."/>
            <person name="Piller C.R."/>
            <person name="Privatt S.R."/>
            <person name="Schneider S.L."/>
            <person name="Sharp S."/>
            <person name="Smith T.C."/>
            <person name="Stanton J.D."/>
            <person name="Ullery H.E."/>
            <person name="Wilson R.J."/>
            <person name="Serrano M.G."/>
            <person name="Buck G."/>
            <person name="Lee V."/>
            <person name="Wang Y."/>
            <person name="Carvalho R."/>
            <person name="Voegtly L."/>
            <person name="Shi R."/>
            <person name="Duckworth R."/>
            <person name="Johnson A."/>
            <person name="Loviza R."/>
            <person name="Walstead R."/>
            <person name="Shah Z."/>
            <person name="Kiflezghi M."/>
            <person name="Wade K."/>
            <person name="Ball S.L."/>
            <person name="Bradley K.W."/>
            <person name="Asai D.J."/>
            <person name="Bowman C.A."/>
            <person name="Russell D.A."/>
            <person name="Pope W.H."/>
            <person name="Jacobs-Sera D."/>
            <person name="Hendrix R.W."/>
            <person name="Hatfull G.F."/>
        </authorList>
    </citation>
    <scope>NUCLEOTIDE SEQUENCE [LARGE SCALE GENOMIC DNA]</scope>
    <source>
        <strain evidence="2">JCM 19170</strain>
    </source>
</reference>